<reference evidence="1 2" key="1">
    <citation type="submission" date="2021-10" db="EMBL/GenBank/DDBJ databases">
        <title>Draft genome of Aestuariibacter halophilus JC2043.</title>
        <authorList>
            <person name="Emsley S.A."/>
            <person name="Pfannmuller K.M."/>
            <person name="Ushijima B."/>
            <person name="Saw J.H."/>
            <person name="Videau P."/>
        </authorList>
    </citation>
    <scope>NUCLEOTIDE SEQUENCE [LARGE SCALE GENOMIC DNA]</scope>
    <source>
        <strain evidence="1 2">JC2043</strain>
    </source>
</reference>
<keyword evidence="2" id="KW-1185">Reference proteome</keyword>
<evidence type="ECO:0000313" key="1">
    <source>
        <dbReference type="EMBL" id="MCC2614949.1"/>
    </source>
</evidence>
<dbReference type="EMBL" id="JAJEWP010000001">
    <property type="protein sequence ID" value="MCC2614949.1"/>
    <property type="molecule type" value="Genomic_DNA"/>
</dbReference>
<gene>
    <name evidence="1" type="ORF">LJ739_01680</name>
</gene>
<dbReference type="RefSeq" id="WP_229156862.1">
    <property type="nucleotide sequence ID" value="NZ_JAJEWP010000001.1"/>
</dbReference>
<protein>
    <recommendedName>
        <fullName evidence="3">ABM domain-containing protein</fullName>
    </recommendedName>
</protein>
<dbReference type="Proteomes" id="UP001520878">
    <property type="component" value="Unassembled WGS sequence"/>
</dbReference>
<proteinExistence type="predicted"/>
<organism evidence="1 2">
    <name type="scientific">Fluctibacter halophilus</name>
    <dbReference type="NCBI Taxonomy" id="226011"/>
    <lineage>
        <taxon>Bacteria</taxon>
        <taxon>Pseudomonadati</taxon>
        <taxon>Pseudomonadota</taxon>
        <taxon>Gammaproteobacteria</taxon>
        <taxon>Alteromonadales</taxon>
        <taxon>Alteromonadaceae</taxon>
        <taxon>Fluctibacter</taxon>
    </lineage>
</organism>
<evidence type="ECO:0008006" key="3">
    <source>
        <dbReference type="Google" id="ProtNLM"/>
    </source>
</evidence>
<accession>A0ABS8G5J8</accession>
<name>A0ABS8G5J8_9ALTE</name>
<evidence type="ECO:0000313" key="2">
    <source>
        <dbReference type="Proteomes" id="UP001520878"/>
    </source>
</evidence>
<sequence>MARAVIVAYRPKPDGQAKLLDLVRQHHPLLLAEKLITSRPPFVMQSKTGEVIEVFEWLSEMAIQDAHDNPRVQALWRDMAEVADTIPVAQVTEAQSLFSEFSPLSLLRDDV</sequence>
<comment type="caution">
    <text evidence="1">The sequence shown here is derived from an EMBL/GenBank/DDBJ whole genome shotgun (WGS) entry which is preliminary data.</text>
</comment>